<keyword evidence="9" id="KW-1185">Reference proteome</keyword>
<dbReference type="InterPro" id="IPR036390">
    <property type="entry name" value="WH_DNA-bd_sf"/>
</dbReference>
<dbReference type="Gene3D" id="3.30.930.10">
    <property type="entry name" value="Bira Bifunctional Protein, Domain 2"/>
    <property type="match status" value="1"/>
</dbReference>
<dbReference type="PANTHER" id="PTHR12835">
    <property type="entry name" value="BIOTIN PROTEIN LIGASE"/>
    <property type="match status" value="1"/>
</dbReference>
<dbReference type="eggNOG" id="COG1654">
    <property type="taxonomic scope" value="Bacteria"/>
</dbReference>
<dbReference type="CDD" id="cd16442">
    <property type="entry name" value="BPL"/>
    <property type="match status" value="1"/>
</dbReference>
<dbReference type="InterPro" id="IPR004143">
    <property type="entry name" value="BPL_LPL_catalytic"/>
</dbReference>
<evidence type="ECO:0000313" key="8">
    <source>
        <dbReference type="EMBL" id="ACE83708.1"/>
    </source>
</evidence>
<dbReference type="SUPFAM" id="SSF46785">
    <property type="entry name" value="Winged helix' DNA-binding domain"/>
    <property type="match status" value="1"/>
</dbReference>
<dbReference type="InterPro" id="IPR004408">
    <property type="entry name" value="Biotin_CoA_COase_ligase"/>
</dbReference>
<feature type="domain" description="BPL/LPL catalytic" evidence="7">
    <location>
        <begin position="76"/>
        <end position="272"/>
    </location>
</feature>
<dbReference type="InterPro" id="IPR036388">
    <property type="entry name" value="WH-like_DNA-bd_sf"/>
</dbReference>
<comment type="similarity">
    <text evidence="6">Belongs to the biotin--protein ligase family.</text>
</comment>
<keyword evidence="6" id="KW-0804">Transcription</keyword>
<dbReference type="Proteomes" id="UP000001036">
    <property type="component" value="Chromosome"/>
</dbReference>
<dbReference type="HOGENOM" id="CLU_051096_4_0_6"/>
<evidence type="ECO:0000256" key="6">
    <source>
        <dbReference type="HAMAP-Rule" id="MF_00978"/>
    </source>
</evidence>
<dbReference type="SUPFAM" id="SSF55681">
    <property type="entry name" value="Class II aaRS and biotin synthetases"/>
    <property type="match status" value="1"/>
</dbReference>
<keyword evidence="1 6" id="KW-0436">Ligase</keyword>
<dbReference type="SUPFAM" id="SSF50037">
    <property type="entry name" value="C-terminal domain of transcriptional repressors"/>
    <property type="match status" value="1"/>
</dbReference>
<dbReference type="Gene3D" id="2.30.30.100">
    <property type="match status" value="1"/>
</dbReference>
<dbReference type="InterPro" id="IPR030855">
    <property type="entry name" value="Bifunct_BirA"/>
</dbReference>
<evidence type="ECO:0000256" key="4">
    <source>
        <dbReference type="ARBA" id="ARBA00023267"/>
    </source>
</evidence>
<keyword evidence="6" id="KW-0805">Transcription regulation</keyword>
<reference evidence="8 9" key="1">
    <citation type="journal article" date="2008" name="J. Bacteriol.">
        <title>Insights into plant cell wall degradation from the genome sequence of the soil bacterium Cellvibrio japonicus.</title>
        <authorList>
            <person name="Deboy R.T."/>
            <person name="Mongodin E.F."/>
            <person name="Fouts D.E."/>
            <person name="Tailford L.E."/>
            <person name="Khouri H."/>
            <person name="Emerson J.B."/>
            <person name="Mohamoud Y."/>
            <person name="Watkins K."/>
            <person name="Henrissat B."/>
            <person name="Gilbert H.J."/>
            <person name="Nelson K.E."/>
        </authorList>
    </citation>
    <scope>NUCLEOTIDE SEQUENCE [LARGE SCALE GENOMIC DNA]</scope>
    <source>
        <strain evidence="8 9">Ueda107</strain>
    </source>
</reference>
<evidence type="ECO:0000256" key="1">
    <source>
        <dbReference type="ARBA" id="ARBA00022598"/>
    </source>
</evidence>
<comment type="function">
    <text evidence="6">Acts both as a biotin--[acetyl-CoA-carboxylase] ligase and a biotin-operon repressor. In the presence of ATP, BirA activates biotin to form the BirA-biotinyl-5'-adenylate (BirA-bio-5'-AMP or holoBirA) complex. HoloBirA can either transfer the biotinyl moiety to the biotin carboxyl carrier protein (BCCP) subunit of acetyl-CoA carboxylase, or bind to the biotin operator site and inhibit transcription of the operon.</text>
</comment>
<sequence length="334" mass="35712">MLDADFLDKGRLRSILNCLSDGNFHSGEELGTLLGVSRAAVWKQLQKLEQLGIHVASVKGKGYSIAGGLDLLDVDILKEDLSVIGQNDWCQLNVVPFLDSTNTFLMQLPTAHAAICLAEVQTAGRGRRGRHWHSPFAQNIYLSIGWGFEGGAAALEGLSLATGVAVVRALERLGFSGISLKWPNDVLYEQKKLAGILIEMSGDPSGSCQVVVGVGLNVNMSLSVAPEIGQPWTDLSLIAQVLGIVHPGRNILAAMLIDELVQLLKSYSNTGFVAYKPEWEARNAHKGLSVELVSPVSCVSGVVLGVNPQGALRLQTAEGEQLFYGGEISLRTAS</sequence>
<dbReference type="Pfam" id="PF03099">
    <property type="entry name" value="BPL_LplA_LipB"/>
    <property type="match status" value="1"/>
</dbReference>
<keyword evidence="3 6" id="KW-0067">ATP-binding</keyword>
<evidence type="ECO:0000256" key="3">
    <source>
        <dbReference type="ARBA" id="ARBA00022840"/>
    </source>
</evidence>
<dbReference type="KEGG" id="cja:CJA_0677"/>
<dbReference type="GO" id="GO:0003677">
    <property type="term" value="F:DNA binding"/>
    <property type="evidence" value="ECO:0007669"/>
    <property type="project" value="UniProtKB-UniRule"/>
</dbReference>
<dbReference type="EMBL" id="CP000934">
    <property type="protein sequence ID" value="ACE83708.1"/>
    <property type="molecule type" value="Genomic_DNA"/>
</dbReference>
<feature type="binding site" evidence="6">
    <location>
        <position position="121"/>
    </location>
    <ligand>
        <name>biotin</name>
        <dbReference type="ChEBI" id="CHEBI:57586"/>
    </ligand>
</feature>
<keyword evidence="6" id="KW-0238">DNA-binding</keyword>
<dbReference type="EC" id="6.3.4.15" evidence="6"/>
<proteinExistence type="inferred from homology"/>
<dbReference type="OrthoDB" id="9807064at2"/>
<dbReference type="GO" id="GO:0005737">
    <property type="term" value="C:cytoplasm"/>
    <property type="evidence" value="ECO:0007669"/>
    <property type="project" value="TreeGrafter"/>
</dbReference>
<dbReference type="InterPro" id="IPR008988">
    <property type="entry name" value="Transcriptional_repressor_C"/>
</dbReference>
<dbReference type="Pfam" id="PF02237">
    <property type="entry name" value="BPL_C"/>
    <property type="match status" value="1"/>
</dbReference>
<dbReference type="GO" id="GO:0006355">
    <property type="term" value="P:regulation of DNA-templated transcription"/>
    <property type="evidence" value="ECO:0007669"/>
    <property type="project" value="UniProtKB-UniRule"/>
</dbReference>
<dbReference type="InterPro" id="IPR013196">
    <property type="entry name" value="HTH_11"/>
</dbReference>
<protein>
    <recommendedName>
        <fullName evidence="6">Bifunctional ligase/repressor BirA</fullName>
    </recommendedName>
    <alternativeName>
        <fullName evidence="6">Biotin operon repressor</fullName>
    </alternativeName>
    <alternativeName>
        <fullName evidence="6">Biotin--[acetyl-CoA-carboxylase] ligase</fullName>
        <ecNumber evidence="6">6.3.4.15</ecNumber>
    </alternativeName>
    <alternativeName>
        <fullName evidence="6">Biotin--protein ligase</fullName>
    </alternativeName>
    <alternativeName>
        <fullName evidence="6">Biotin-[acetyl-CoA carboxylase] synthetase</fullName>
    </alternativeName>
</protein>
<feature type="binding site" evidence="6">
    <location>
        <begin position="125"/>
        <end position="127"/>
    </location>
    <ligand>
        <name>biotin</name>
        <dbReference type="ChEBI" id="CHEBI:57586"/>
    </ligand>
</feature>
<dbReference type="GO" id="GO:0004077">
    <property type="term" value="F:biotin--[biotin carboxyl-carrier protein] ligase activity"/>
    <property type="evidence" value="ECO:0007669"/>
    <property type="project" value="UniProtKB-UniRule"/>
</dbReference>
<keyword evidence="2 6" id="KW-0547">Nucleotide-binding</keyword>
<keyword evidence="4 6" id="KW-0092">Biotin</keyword>
<dbReference type="Gene3D" id="1.10.10.10">
    <property type="entry name" value="Winged helix-like DNA-binding domain superfamily/Winged helix DNA-binding domain"/>
    <property type="match status" value="1"/>
</dbReference>
<evidence type="ECO:0000256" key="2">
    <source>
        <dbReference type="ARBA" id="ARBA00022741"/>
    </source>
</evidence>
<evidence type="ECO:0000313" key="9">
    <source>
        <dbReference type="Proteomes" id="UP000001036"/>
    </source>
</evidence>
<dbReference type="STRING" id="498211.CJA_0677"/>
<evidence type="ECO:0000256" key="5">
    <source>
        <dbReference type="ARBA" id="ARBA00047846"/>
    </source>
</evidence>
<dbReference type="NCBIfam" id="TIGR00121">
    <property type="entry name" value="birA_ligase"/>
    <property type="match status" value="1"/>
</dbReference>
<dbReference type="InterPro" id="IPR011991">
    <property type="entry name" value="ArsR-like_HTH"/>
</dbReference>
<evidence type="ECO:0000259" key="7">
    <source>
        <dbReference type="PROSITE" id="PS51733"/>
    </source>
</evidence>
<dbReference type="GO" id="GO:0005524">
    <property type="term" value="F:ATP binding"/>
    <property type="evidence" value="ECO:0007669"/>
    <property type="project" value="UniProtKB-UniRule"/>
</dbReference>
<dbReference type="CDD" id="cd00090">
    <property type="entry name" value="HTH_ARSR"/>
    <property type="match status" value="1"/>
</dbReference>
<comment type="catalytic activity">
    <reaction evidence="5 6">
        <text>biotin + L-lysyl-[protein] + ATP = N(6)-biotinyl-L-lysyl-[protein] + AMP + diphosphate + H(+)</text>
        <dbReference type="Rhea" id="RHEA:11756"/>
        <dbReference type="Rhea" id="RHEA-COMP:9752"/>
        <dbReference type="Rhea" id="RHEA-COMP:10505"/>
        <dbReference type="ChEBI" id="CHEBI:15378"/>
        <dbReference type="ChEBI" id="CHEBI:29969"/>
        <dbReference type="ChEBI" id="CHEBI:30616"/>
        <dbReference type="ChEBI" id="CHEBI:33019"/>
        <dbReference type="ChEBI" id="CHEBI:57586"/>
        <dbReference type="ChEBI" id="CHEBI:83144"/>
        <dbReference type="ChEBI" id="CHEBI:456215"/>
        <dbReference type="EC" id="6.3.4.15"/>
    </reaction>
</comment>
<dbReference type="PROSITE" id="PS51733">
    <property type="entry name" value="BPL_LPL_CATALYTIC"/>
    <property type="match status" value="1"/>
</dbReference>
<gene>
    <name evidence="6" type="primary">birA</name>
    <name evidence="8" type="ordered locus">CJA_0677</name>
</gene>
<organism evidence="8 9">
    <name type="scientific">Cellvibrio japonicus (strain Ueda107)</name>
    <name type="common">Pseudomonas fluorescens subsp. cellulosa</name>
    <dbReference type="NCBI Taxonomy" id="498211"/>
    <lineage>
        <taxon>Bacteria</taxon>
        <taxon>Pseudomonadati</taxon>
        <taxon>Pseudomonadota</taxon>
        <taxon>Gammaproteobacteria</taxon>
        <taxon>Cellvibrionales</taxon>
        <taxon>Cellvibrionaceae</taxon>
        <taxon>Cellvibrio</taxon>
    </lineage>
</organism>
<dbReference type="RefSeq" id="WP_012486347.1">
    <property type="nucleotide sequence ID" value="NC_010995.1"/>
</dbReference>
<keyword evidence="6" id="KW-0678">Repressor</keyword>
<feature type="binding site" evidence="6">
    <location>
        <position position="192"/>
    </location>
    <ligand>
        <name>biotin</name>
        <dbReference type="ChEBI" id="CHEBI:57586"/>
    </ligand>
</feature>
<dbReference type="InterPro" id="IPR003142">
    <property type="entry name" value="BPL_C"/>
</dbReference>
<feature type="DNA-binding region" description="H-T-H motif" evidence="6">
    <location>
        <begin position="27"/>
        <end position="46"/>
    </location>
</feature>
<dbReference type="PANTHER" id="PTHR12835:SF5">
    <property type="entry name" value="BIOTIN--PROTEIN LIGASE"/>
    <property type="match status" value="1"/>
</dbReference>
<dbReference type="eggNOG" id="COG0340">
    <property type="taxonomic scope" value="Bacteria"/>
</dbReference>
<dbReference type="AlphaFoldDB" id="B3PK20"/>
<dbReference type="NCBIfam" id="NF008847">
    <property type="entry name" value="PRK11886.1-2"/>
    <property type="match status" value="1"/>
</dbReference>
<accession>B3PK20</accession>
<feature type="binding site" evidence="6">
    <location>
        <begin position="100"/>
        <end position="102"/>
    </location>
    <ligand>
        <name>biotin</name>
        <dbReference type="ChEBI" id="CHEBI:57586"/>
    </ligand>
</feature>
<dbReference type="InterPro" id="IPR045864">
    <property type="entry name" value="aa-tRNA-synth_II/BPL/LPL"/>
</dbReference>
<dbReference type="HAMAP" id="MF_00978">
    <property type="entry name" value="Bifunct_BirA"/>
    <property type="match status" value="1"/>
</dbReference>
<name>B3PK20_CELJU</name>
<dbReference type="Pfam" id="PF08279">
    <property type="entry name" value="HTH_11"/>
    <property type="match status" value="1"/>
</dbReference>